<dbReference type="Gene3D" id="1.10.3720.10">
    <property type="entry name" value="MetI-like"/>
    <property type="match status" value="1"/>
</dbReference>
<dbReference type="PROSITE" id="PS50928">
    <property type="entry name" value="ABC_TM1"/>
    <property type="match status" value="1"/>
</dbReference>
<dbReference type="RefSeq" id="WP_143896943.1">
    <property type="nucleotide sequence ID" value="NZ_CP041666.1"/>
</dbReference>
<dbReference type="GO" id="GO:0005886">
    <property type="term" value="C:plasma membrane"/>
    <property type="evidence" value="ECO:0007669"/>
    <property type="project" value="UniProtKB-SubCell"/>
</dbReference>
<keyword evidence="4 7" id="KW-0812">Transmembrane</keyword>
<dbReference type="GO" id="GO:0055085">
    <property type="term" value="P:transmembrane transport"/>
    <property type="evidence" value="ECO:0007669"/>
    <property type="project" value="InterPro"/>
</dbReference>
<evidence type="ECO:0000259" key="8">
    <source>
        <dbReference type="PROSITE" id="PS50928"/>
    </source>
</evidence>
<evidence type="ECO:0000256" key="2">
    <source>
        <dbReference type="ARBA" id="ARBA00022448"/>
    </source>
</evidence>
<dbReference type="InterPro" id="IPR000515">
    <property type="entry name" value="MetI-like"/>
</dbReference>
<keyword evidence="6 7" id="KW-0472">Membrane</keyword>
<dbReference type="PANTHER" id="PTHR43744:SF2">
    <property type="entry name" value="ARABINOOLIGOSACCHARIDES TRANSPORT SYSTEM PERMEASE PROTEIN ARAQ"/>
    <property type="match status" value="1"/>
</dbReference>
<reference evidence="9 10" key="1">
    <citation type="submission" date="2019-07" db="EMBL/GenBank/DDBJ databases">
        <authorList>
            <person name="Li J."/>
        </authorList>
    </citation>
    <scope>NUCLEOTIDE SEQUENCE [LARGE SCALE GENOMIC DNA]</scope>
    <source>
        <strain evidence="9 10">TKL69</strain>
    </source>
</reference>
<evidence type="ECO:0000256" key="3">
    <source>
        <dbReference type="ARBA" id="ARBA00022475"/>
    </source>
</evidence>
<dbReference type="KEGG" id="aqt:FN924_18140"/>
<comment type="subcellular location">
    <subcellularLocation>
        <location evidence="1 7">Cell membrane</location>
        <topology evidence="1 7">Multi-pass membrane protein</topology>
    </subcellularLocation>
</comment>
<dbReference type="Proteomes" id="UP000315215">
    <property type="component" value="Chromosome"/>
</dbReference>
<evidence type="ECO:0000256" key="6">
    <source>
        <dbReference type="ARBA" id="ARBA00023136"/>
    </source>
</evidence>
<dbReference type="AlphaFoldDB" id="A0A516KKK1"/>
<feature type="transmembrane region" description="Helical" evidence="7">
    <location>
        <begin position="186"/>
        <end position="208"/>
    </location>
</feature>
<dbReference type="OrthoDB" id="9771544at2"/>
<evidence type="ECO:0000313" key="10">
    <source>
        <dbReference type="Proteomes" id="UP000315215"/>
    </source>
</evidence>
<protein>
    <submittedName>
        <fullName evidence="9">Carbohydrate ABC transporter permease</fullName>
    </submittedName>
</protein>
<proteinExistence type="inferred from homology"/>
<dbReference type="Pfam" id="PF00528">
    <property type="entry name" value="BPD_transp_1"/>
    <property type="match status" value="1"/>
</dbReference>
<feature type="transmembrane region" description="Helical" evidence="7">
    <location>
        <begin position="144"/>
        <end position="165"/>
    </location>
</feature>
<dbReference type="EMBL" id="CP041666">
    <property type="protein sequence ID" value="QDP41923.1"/>
    <property type="molecule type" value="Genomic_DNA"/>
</dbReference>
<gene>
    <name evidence="9" type="ORF">FN924_18140</name>
</gene>
<organism evidence="9 10">
    <name type="scientific">Radiobacillus deserti</name>
    <dbReference type="NCBI Taxonomy" id="2594883"/>
    <lineage>
        <taxon>Bacteria</taxon>
        <taxon>Bacillati</taxon>
        <taxon>Bacillota</taxon>
        <taxon>Bacilli</taxon>
        <taxon>Bacillales</taxon>
        <taxon>Bacillaceae</taxon>
        <taxon>Radiobacillus</taxon>
    </lineage>
</organism>
<comment type="similarity">
    <text evidence="7">Belongs to the binding-protein-dependent transport system permease family.</text>
</comment>
<dbReference type="PANTHER" id="PTHR43744">
    <property type="entry name" value="ABC TRANSPORTER PERMEASE PROTEIN MG189-RELATED-RELATED"/>
    <property type="match status" value="1"/>
</dbReference>
<keyword evidence="3" id="KW-1003">Cell membrane</keyword>
<feature type="transmembrane region" description="Helical" evidence="7">
    <location>
        <begin position="244"/>
        <end position="265"/>
    </location>
</feature>
<evidence type="ECO:0000256" key="4">
    <source>
        <dbReference type="ARBA" id="ARBA00022692"/>
    </source>
</evidence>
<sequence length="280" mass="31990">MKKTSQKTNKLVSKVFLYFFLLVFLFISIFPFYWMFVGSTNHTSKMFTNPPTLTFGDQFMTNLTNLNDSIGIFRVLFNSLFVSLVFVVLSLLVCTFAAYALSKFKFRGRNTIFMTFVLSMMIPYQATIIPLFRMMTEFNLLNTYFALIAPQLCFPFAIFLMRQNFLAFPDSLIESSRIDGAGEFRIFWSVVLPSMKPALAATSIYLFMMQWNNFMWPLVAVNSPEMYTFPVALSSLIGISMIDYGQIMVGISIATIPIIIFFLLLQRHFIAGMLGSAVKG</sequence>
<dbReference type="CDD" id="cd06261">
    <property type="entry name" value="TM_PBP2"/>
    <property type="match status" value="1"/>
</dbReference>
<evidence type="ECO:0000313" key="9">
    <source>
        <dbReference type="EMBL" id="QDP41923.1"/>
    </source>
</evidence>
<feature type="transmembrane region" description="Helical" evidence="7">
    <location>
        <begin position="15"/>
        <end position="36"/>
    </location>
</feature>
<feature type="transmembrane region" description="Helical" evidence="7">
    <location>
        <begin position="112"/>
        <end position="132"/>
    </location>
</feature>
<feature type="transmembrane region" description="Helical" evidence="7">
    <location>
        <begin position="75"/>
        <end position="100"/>
    </location>
</feature>
<name>A0A516KKK1_9BACI</name>
<evidence type="ECO:0000256" key="7">
    <source>
        <dbReference type="RuleBase" id="RU363032"/>
    </source>
</evidence>
<keyword evidence="5 7" id="KW-1133">Transmembrane helix</keyword>
<accession>A0A516KKK1</accession>
<feature type="domain" description="ABC transmembrane type-1" evidence="8">
    <location>
        <begin position="76"/>
        <end position="265"/>
    </location>
</feature>
<evidence type="ECO:0000256" key="1">
    <source>
        <dbReference type="ARBA" id="ARBA00004651"/>
    </source>
</evidence>
<dbReference type="SUPFAM" id="SSF161098">
    <property type="entry name" value="MetI-like"/>
    <property type="match status" value="1"/>
</dbReference>
<keyword evidence="2 7" id="KW-0813">Transport</keyword>
<evidence type="ECO:0000256" key="5">
    <source>
        <dbReference type="ARBA" id="ARBA00022989"/>
    </source>
</evidence>
<dbReference type="InterPro" id="IPR035906">
    <property type="entry name" value="MetI-like_sf"/>
</dbReference>
<keyword evidence="10" id="KW-1185">Reference proteome</keyword>